<dbReference type="AlphaFoldDB" id="A0A2P5EFI8"/>
<dbReference type="OrthoDB" id="10383127at2759"/>
<proteinExistence type="predicted"/>
<dbReference type="Proteomes" id="UP000237000">
    <property type="component" value="Unassembled WGS sequence"/>
</dbReference>
<name>A0A2P5EFI8_TREOI</name>
<comment type="caution">
    <text evidence="1">The sequence shown here is derived from an EMBL/GenBank/DDBJ whole genome shotgun (WGS) entry which is preliminary data.</text>
</comment>
<gene>
    <name evidence="1" type="ORF">TorRG33x02_198750</name>
</gene>
<evidence type="ECO:0000313" key="2">
    <source>
        <dbReference type="Proteomes" id="UP000237000"/>
    </source>
</evidence>
<dbReference type="EMBL" id="JXTC01000164">
    <property type="protein sequence ID" value="PON84310.1"/>
    <property type="molecule type" value="Genomic_DNA"/>
</dbReference>
<dbReference type="InParanoid" id="A0A2P5EFI8"/>
<reference evidence="2" key="1">
    <citation type="submission" date="2016-06" db="EMBL/GenBank/DDBJ databases">
        <title>Parallel loss of symbiosis genes in relatives of nitrogen-fixing non-legume Parasponia.</title>
        <authorList>
            <person name="Van Velzen R."/>
            <person name="Holmer R."/>
            <person name="Bu F."/>
            <person name="Rutten L."/>
            <person name="Van Zeijl A."/>
            <person name="Liu W."/>
            <person name="Santuari L."/>
            <person name="Cao Q."/>
            <person name="Sharma T."/>
            <person name="Shen D."/>
            <person name="Roswanjaya Y."/>
            <person name="Wardhani T."/>
            <person name="Kalhor M.S."/>
            <person name="Jansen J."/>
            <person name="Van den Hoogen J."/>
            <person name="Gungor B."/>
            <person name="Hartog M."/>
            <person name="Hontelez J."/>
            <person name="Verver J."/>
            <person name="Yang W.-C."/>
            <person name="Schijlen E."/>
            <person name="Repin R."/>
            <person name="Schilthuizen M."/>
            <person name="Schranz E."/>
            <person name="Heidstra R."/>
            <person name="Miyata K."/>
            <person name="Fedorova E."/>
            <person name="Kohlen W."/>
            <person name="Bisseling T."/>
            <person name="Smit S."/>
            <person name="Geurts R."/>
        </authorList>
    </citation>
    <scope>NUCLEOTIDE SEQUENCE [LARGE SCALE GENOMIC DNA]</scope>
    <source>
        <strain evidence="2">cv. RG33-2</strain>
    </source>
</reference>
<organism evidence="1 2">
    <name type="scientific">Trema orientale</name>
    <name type="common">Charcoal tree</name>
    <name type="synonym">Celtis orientalis</name>
    <dbReference type="NCBI Taxonomy" id="63057"/>
    <lineage>
        <taxon>Eukaryota</taxon>
        <taxon>Viridiplantae</taxon>
        <taxon>Streptophyta</taxon>
        <taxon>Embryophyta</taxon>
        <taxon>Tracheophyta</taxon>
        <taxon>Spermatophyta</taxon>
        <taxon>Magnoliopsida</taxon>
        <taxon>eudicotyledons</taxon>
        <taxon>Gunneridae</taxon>
        <taxon>Pentapetalae</taxon>
        <taxon>rosids</taxon>
        <taxon>fabids</taxon>
        <taxon>Rosales</taxon>
        <taxon>Cannabaceae</taxon>
        <taxon>Trema</taxon>
    </lineage>
</organism>
<protein>
    <submittedName>
        <fullName evidence="1">Uncharacterized protein</fullName>
    </submittedName>
</protein>
<keyword evidence="2" id="KW-1185">Reference proteome</keyword>
<sequence>MQKHKIKRKDRLTSISILKYQDSVNSVITESLDANYLSKNQKHYFRSIHLKNSKTKGIDSLIKKQKNYSLSSDGQQSCG</sequence>
<evidence type="ECO:0000313" key="1">
    <source>
        <dbReference type="EMBL" id="PON84310.1"/>
    </source>
</evidence>
<accession>A0A2P5EFI8</accession>